<dbReference type="Gene3D" id="2.60.120.10">
    <property type="entry name" value="Jelly Rolls"/>
    <property type="match status" value="1"/>
</dbReference>
<dbReference type="Pfam" id="PF07883">
    <property type="entry name" value="Cupin_2"/>
    <property type="match status" value="1"/>
</dbReference>
<sequence length="215" mass="22774">MFGVGVSGLSVYDGPAPDGLRGGSPHLHTLCSEAYVVVAGSGTVQTLTWSGYRETSLAPGEVVRFTPGTVHRLVNDGGLRIVVLMQNSGLPEAGDAVLTFPSDVLADPGRYAEAVGSDPQERRDLAVEGFLTLRDGGRDAFAAFLDAAARLLAPRLDTFESRWRQGPLRAAQETGERLDALRAGDLGHLREAGVDRVPAVPRDGMCGHLLTYPVP</sequence>
<dbReference type="InterPro" id="IPR014710">
    <property type="entry name" value="RmlC-like_jellyroll"/>
</dbReference>
<evidence type="ECO:0000313" key="2">
    <source>
        <dbReference type="EMBL" id="GAA3022889.1"/>
    </source>
</evidence>
<dbReference type="Proteomes" id="UP001499930">
    <property type="component" value="Unassembled WGS sequence"/>
</dbReference>
<dbReference type="InterPro" id="IPR011051">
    <property type="entry name" value="RmlC_Cupin_sf"/>
</dbReference>
<dbReference type="InterPro" id="IPR013096">
    <property type="entry name" value="Cupin_2"/>
</dbReference>
<feature type="domain" description="Cupin type-2" evidence="1">
    <location>
        <begin position="22"/>
        <end position="83"/>
    </location>
</feature>
<dbReference type="SUPFAM" id="SSF51182">
    <property type="entry name" value="RmlC-like cupins"/>
    <property type="match status" value="1"/>
</dbReference>
<proteinExistence type="predicted"/>
<name>A0ABP6KS90_9ACTN</name>
<accession>A0ABP6KS90</accession>
<comment type="caution">
    <text evidence="2">The sequence shown here is derived from an EMBL/GenBank/DDBJ whole genome shotgun (WGS) entry which is preliminary data.</text>
</comment>
<protein>
    <submittedName>
        <fullName evidence="2">Cupin domain-containing protein</fullName>
    </submittedName>
</protein>
<evidence type="ECO:0000259" key="1">
    <source>
        <dbReference type="Pfam" id="PF07883"/>
    </source>
</evidence>
<dbReference type="CDD" id="cd02208">
    <property type="entry name" value="cupin_RmlC-like"/>
    <property type="match status" value="1"/>
</dbReference>
<evidence type="ECO:0000313" key="3">
    <source>
        <dbReference type="Proteomes" id="UP001499930"/>
    </source>
</evidence>
<gene>
    <name evidence="2" type="ORF">GCM10017559_55070</name>
</gene>
<dbReference type="RefSeq" id="WP_344900355.1">
    <property type="nucleotide sequence ID" value="NZ_BAAAWD010000015.1"/>
</dbReference>
<keyword evidence="3" id="KW-1185">Reference proteome</keyword>
<organism evidence="2 3">
    <name type="scientific">Streptosporangium longisporum</name>
    <dbReference type="NCBI Taxonomy" id="46187"/>
    <lineage>
        <taxon>Bacteria</taxon>
        <taxon>Bacillati</taxon>
        <taxon>Actinomycetota</taxon>
        <taxon>Actinomycetes</taxon>
        <taxon>Streptosporangiales</taxon>
        <taxon>Streptosporangiaceae</taxon>
        <taxon>Streptosporangium</taxon>
    </lineage>
</organism>
<reference evidence="3" key="1">
    <citation type="journal article" date="2019" name="Int. J. Syst. Evol. Microbiol.">
        <title>The Global Catalogue of Microorganisms (GCM) 10K type strain sequencing project: providing services to taxonomists for standard genome sequencing and annotation.</title>
        <authorList>
            <consortium name="The Broad Institute Genomics Platform"/>
            <consortium name="The Broad Institute Genome Sequencing Center for Infectious Disease"/>
            <person name="Wu L."/>
            <person name="Ma J."/>
        </authorList>
    </citation>
    <scope>NUCLEOTIDE SEQUENCE [LARGE SCALE GENOMIC DNA]</scope>
    <source>
        <strain evidence="3">JCM 3106</strain>
    </source>
</reference>
<dbReference type="EMBL" id="BAAAWD010000015">
    <property type="protein sequence ID" value="GAA3022889.1"/>
    <property type="molecule type" value="Genomic_DNA"/>
</dbReference>